<feature type="coiled-coil region" evidence="5">
    <location>
        <begin position="166"/>
        <end position="193"/>
    </location>
</feature>
<evidence type="ECO:0000256" key="2">
    <source>
        <dbReference type="ARBA" id="ARBA00022490"/>
    </source>
</evidence>
<gene>
    <name evidence="6" type="ORF">GSOID_T00004975001</name>
</gene>
<reference evidence="6" key="1">
    <citation type="journal article" date="2010" name="Science">
        <title>Plasticity of animal genome architecture unmasked by rapid evolution of a pelagic tunicate.</title>
        <authorList>
            <person name="Denoeud F."/>
            <person name="Henriet S."/>
            <person name="Mungpakdee S."/>
            <person name="Aury J.M."/>
            <person name="Da Silva C."/>
            <person name="Brinkmann H."/>
            <person name="Mikhaleva J."/>
            <person name="Olsen L.C."/>
            <person name="Jubin C."/>
            <person name="Canestro C."/>
            <person name="Bouquet J.M."/>
            <person name="Danks G."/>
            <person name="Poulain J."/>
            <person name="Campsteijn C."/>
            <person name="Adamski M."/>
            <person name="Cross I."/>
            <person name="Yadetie F."/>
            <person name="Muffato M."/>
            <person name="Louis A."/>
            <person name="Butcher S."/>
            <person name="Tsagkogeorga G."/>
            <person name="Konrad A."/>
            <person name="Singh S."/>
            <person name="Jensen M.F."/>
            <person name="Cong E.H."/>
            <person name="Eikeseth-Otteraa H."/>
            <person name="Noel B."/>
            <person name="Anthouard V."/>
            <person name="Porcel B.M."/>
            <person name="Kachouri-Lafond R."/>
            <person name="Nishino A."/>
            <person name="Ugolini M."/>
            <person name="Chourrout P."/>
            <person name="Nishida H."/>
            <person name="Aasland R."/>
            <person name="Huzurbazar S."/>
            <person name="Westhof E."/>
            <person name="Delsuc F."/>
            <person name="Lehrach H."/>
            <person name="Reinhardt R."/>
            <person name="Weissenbach J."/>
            <person name="Roy S.W."/>
            <person name="Artiguenave F."/>
            <person name="Postlethwait J.H."/>
            <person name="Manak J.R."/>
            <person name="Thompson E.M."/>
            <person name="Jaillon O."/>
            <person name="Du Pasquier L."/>
            <person name="Boudinot P."/>
            <person name="Liberles D.A."/>
            <person name="Volff J.N."/>
            <person name="Philippe H."/>
            <person name="Lenhard B."/>
            <person name="Roest Crollius H."/>
            <person name="Wincker P."/>
            <person name="Chourrout D."/>
        </authorList>
    </citation>
    <scope>NUCLEOTIDE SEQUENCE [LARGE SCALE GENOMIC DNA]</scope>
</reference>
<comment type="similarity">
    <text evidence="4">Belongs to the CEP135/TSGA10 family.</text>
</comment>
<evidence type="ECO:0000313" key="7">
    <source>
        <dbReference type="Proteomes" id="UP000001307"/>
    </source>
</evidence>
<evidence type="ECO:0000256" key="1">
    <source>
        <dbReference type="ARBA" id="ARBA00004114"/>
    </source>
</evidence>
<dbReference type="EMBL" id="FN653031">
    <property type="protein sequence ID" value="CBY08408.1"/>
    <property type="molecule type" value="Genomic_DNA"/>
</dbReference>
<feature type="coiled-coil region" evidence="5">
    <location>
        <begin position="5"/>
        <end position="60"/>
    </location>
</feature>
<proteinExistence type="inferred from homology"/>
<dbReference type="Gene3D" id="1.20.5.50">
    <property type="match status" value="1"/>
</dbReference>
<protein>
    <submittedName>
        <fullName evidence="6">Uncharacterized protein</fullName>
    </submittedName>
</protein>
<evidence type="ECO:0000256" key="3">
    <source>
        <dbReference type="ARBA" id="ARBA00023212"/>
    </source>
</evidence>
<keyword evidence="7" id="KW-1185">Reference proteome</keyword>
<keyword evidence="2" id="KW-0963">Cytoplasm</keyword>
<dbReference type="Proteomes" id="UP000001307">
    <property type="component" value="Unassembled WGS sequence"/>
</dbReference>
<dbReference type="InParanoid" id="E4XA93"/>
<name>E4XA93_OIKDI</name>
<dbReference type="AlphaFoldDB" id="E4XA93"/>
<dbReference type="PANTHER" id="PTHR20544:SF0">
    <property type="entry name" value="NUCLEOPROTEIN TPR_MLP1 DOMAIN-CONTAINING PROTEIN"/>
    <property type="match status" value="1"/>
</dbReference>
<sequence>MSRHLENTETEKTALSQKAIELENEIVEHLHASKVNEGNIGELSANVRQLEEILTHKTEECTALQSALEGARDLNAKLQSTSDNTTREIALHLEHITEKESVSEDLRETIAGLKRQLGSAEDTVCTLEQTIRTLRGQQYSCELQKSELEGDRDIQIEKMKIAAARSDAADEDRIELRSKLADADQEVESLKRQITGRG</sequence>
<organism evidence="6">
    <name type="scientific">Oikopleura dioica</name>
    <name type="common">Tunicate</name>
    <dbReference type="NCBI Taxonomy" id="34765"/>
    <lineage>
        <taxon>Eukaryota</taxon>
        <taxon>Metazoa</taxon>
        <taxon>Chordata</taxon>
        <taxon>Tunicata</taxon>
        <taxon>Appendicularia</taxon>
        <taxon>Copelata</taxon>
        <taxon>Oikopleuridae</taxon>
        <taxon>Oikopleura</taxon>
    </lineage>
</organism>
<accession>E4XA93</accession>
<feature type="coiled-coil region" evidence="5">
    <location>
        <begin position="96"/>
        <end position="123"/>
    </location>
</feature>
<dbReference type="GO" id="GO:0005814">
    <property type="term" value="C:centriole"/>
    <property type="evidence" value="ECO:0007669"/>
    <property type="project" value="UniProtKB-SubCell"/>
</dbReference>
<comment type="subcellular location">
    <subcellularLocation>
        <location evidence="1">Cytoplasm</location>
        <location evidence="1">Cytoskeleton</location>
        <location evidence="1">Microtubule organizing center</location>
        <location evidence="1">Centrosome</location>
        <location evidence="1">Centriole</location>
    </subcellularLocation>
</comment>
<keyword evidence="5" id="KW-0175">Coiled coil</keyword>
<keyword evidence="3" id="KW-0206">Cytoskeleton</keyword>
<evidence type="ECO:0000256" key="4">
    <source>
        <dbReference type="ARBA" id="ARBA00038123"/>
    </source>
</evidence>
<evidence type="ECO:0000313" key="6">
    <source>
        <dbReference type="EMBL" id="CBY08408.1"/>
    </source>
</evidence>
<evidence type="ECO:0000256" key="5">
    <source>
        <dbReference type="SAM" id="Coils"/>
    </source>
</evidence>
<dbReference type="InterPro" id="IPR051877">
    <property type="entry name" value="Centriole_BasalBody_StrucProt"/>
</dbReference>
<dbReference type="PANTHER" id="PTHR20544">
    <property type="entry name" value="CENTROSOMAL PROTEIN CEP135"/>
    <property type="match status" value="1"/>
</dbReference>